<evidence type="ECO:0000259" key="2">
    <source>
        <dbReference type="PROSITE" id="PS50975"/>
    </source>
</evidence>
<proteinExistence type="predicted"/>
<keyword evidence="1" id="KW-0547">Nucleotide-binding</keyword>
<dbReference type="eggNOG" id="COG0189">
    <property type="taxonomic scope" value="Bacteria"/>
</dbReference>
<dbReference type="Gene3D" id="3.30.470.20">
    <property type="entry name" value="ATP-grasp fold, B domain"/>
    <property type="match status" value="1"/>
</dbReference>
<keyword evidence="3" id="KW-0614">Plasmid</keyword>
<dbReference type="OrthoDB" id="9765608at2"/>
<keyword evidence="4" id="KW-1185">Reference proteome</keyword>
<accession>Q1MNY8</accession>
<evidence type="ECO:0000313" key="3">
    <source>
        <dbReference type="EMBL" id="CAJ53916.1"/>
    </source>
</evidence>
<protein>
    <recommendedName>
        <fullName evidence="2">ATP-grasp domain-containing protein</fullName>
    </recommendedName>
</protein>
<dbReference type="SUPFAM" id="SSF56059">
    <property type="entry name" value="Glutathione synthetase ATP-binding domain-like"/>
    <property type="match status" value="1"/>
</dbReference>
<dbReference type="Proteomes" id="UP000002430">
    <property type="component" value="Plasmid 2"/>
</dbReference>
<keyword evidence="1" id="KW-0067">ATP-binding</keyword>
<dbReference type="AlphaFoldDB" id="Q1MNY8"/>
<dbReference type="GO" id="GO:0046872">
    <property type="term" value="F:metal ion binding"/>
    <property type="evidence" value="ECO:0007669"/>
    <property type="project" value="InterPro"/>
</dbReference>
<gene>
    <name evidence="3" type="ordered locus">LIB017</name>
</gene>
<dbReference type="InterPro" id="IPR011761">
    <property type="entry name" value="ATP-grasp"/>
</dbReference>
<organism evidence="3 4">
    <name type="scientific">Lawsonia intracellularis (strain PHE/MN1-00)</name>
    <dbReference type="NCBI Taxonomy" id="363253"/>
    <lineage>
        <taxon>Bacteria</taxon>
        <taxon>Pseudomonadati</taxon>
        <taxon>Thermodesulfobacteriota</taxon>
        <taxon>Desulfovibrionia</taxon>
        <taxon>Desulfovibrionales</taxon>
        <taxon>Desulfovibrionaceae</taxon>
        <taxon>Lawsonia</taxon>
    </lineage>
</organism>
<dbReference type="EMBL" id="AM180254">
    <property type="protein sequence ID" value="CAJ53916.1"/>
    <property type="molecule type" value="Genomic_DNA"/>
</dbReference>
<name>Q1MNY8_LAWIP</name>
<dbReference type="HOGENOM" id="CLU_780100_0_0_7"/>
<dbReference type="KEGG" id="lip:LIB017"/>
<evidence type="ECO:0000256" key="1">
    <source>
        <dbReference type="PROSITE-ProRule" id="PRU00409"/>
    </source>
</evidence>
<reference evidence="3 4" key="1">
    <citation type="submission" date="2005-11" db="EMBL/GenBank/DDBJ databases">
        <title>The complete genome sequence of Lawsonia intracellularis: the causative agent of proliferative enteropathy.</title>
        <authorList>
            <person name="Kaur K."/>
            <person name="Zhang Q."/>
            <person name="Beckler D."/>
            <person name="Munir S."/>
            <person name="Li L."/>
            <person name="Kinsley K."/>
            <person name="Herron L."/>
            <person name="Peterson A."/>
            <person name="May B."/>
            <person name="Singh S."/>
            <person name="Gebhart C."/>
            <person name="Kapur V."/>
        </authorList>
    </citation>
    <scope>NUCLEOTIDE SEQUENCE [LARGE SCALE GENOMIC DNA]</scope>
    <source>
        <strain evidence="3 4">PHE/MN1-00</strain>
        <plasmid evidence="4">pLaw2</plasmid>
    </source>
</reference>
<dbReference type="Pfam" id="PF15632">
    <property type="entry name" value="ATPgrasp_Ter"/>
    <property type="match status" value="1"/>
</dbReference>
<dbReference type="GO" id="GO:0005524">
    <property type="term" value="F:ATP binding"/>
    <property type="evidence" value="ECO:0007669"/>
    <property type="project" value="UniProtKB-UniRule"/>
</dbReference>
<dbReference type="RefSeq" id="WP_011527312.1">
    <property type="nucleotide sequence ID" value="NC_008013.1"/>
</dbReference>
<feature type="domain" description="ATP-grasp" evidence="2">
    <location>
        <begin position="122"/>
        <end position="321"/>
    </location>
</feature>
<evidence type="ECO:0000313" key="4">
    <source>
        <dbReference type="Proteomes" id="UP000002430"/>
    </source>
</evidence>
<dbReference type="PROSITE" id="PS50975">
    <property type="entry name" value="ATP_GRASP"/>
    <property type="match status" value="1"/>
</dbReference>
<dbReference type="Gene3D" id="3.40.50.20">
    <property type="match status" value="1"/>
</dbReference>
<sequence>MANILLTSVGNDGAQAIIKALRIPEGNNDIDTLIGIDSNPHAYGLYMTDYSYIVSQRSNATSLLEELHHIINIHHINLVLPLSTEDQSFYAHYASKIEQWGCKVQHSPEKSITIANNKHLLLPFLQEHGLEVPYFRIAHNCTELENLLYEFDAKHNPIVIKRAFSTGACGVKIVIPSTDTLERMFDRTNIYISIDELLFWMDKINDTMPILQISEFLPDTKYSVDVFLHNGKAIEACVRTEEKRIYGTSLYGVTIEDEELYEIGLQAASSLLLEGTVNIELGKDRNKRAKIIEINPRFPASIDHTVTAGCNMPLWVVQAALGKPFKVNKPYYNVPYFRHWTFLSNKNIPLKIGRK</sequence>
<geneLocation type="plasmid" evidence="4">
    <name>pLaw2</name>
</geneLocation>